<dbReference type="PANTHER" id="PTHR30349">
    <property type="entry name" value="PHAGE INTEGRASE-RELATED"/>
    <property type="match status" value="1"/>
</dbReference>
<dbReference type="Pfam" id="PF00589">
    <property type="entry name" value="Phage_integrase"/>
    <property type="match status" value="1"/>
</dbReference>
<dbReference type="PROSITE" id="PS51898">
    <property type="entry name" value="TYR_RECOMBINASE"/>
    <property type="match status" value="1"/>
</dbReference>
<keyword evidence="4" id="KW-0233">DNA recombination</keyword>
<dbReference type="EMBL" id="NRPP01000010">
    <property type="protein sequence ID" value="TFJ27510.1"/>
    <property type="molecule type" value="Genomic_DNA"/>
</dbReference>
<evidence type="ECO:0000259" key="5">
    <source>
        <dbReference type="PROSITE" id="PS51898"/>
    </source>
</evidence>
<keyword evidence="3" id="KW-0238">DNA-binding</keyword>
<dbReference type="Gene3D" id="1.10.443.10">
    <property type="entry name" value="Intergrase catalytic core"/>
    <property type="match status" value="1"/>
</dbReference>
<dbReference type="Proteomes" id="UP000297938">
    <property type="component" value="Unassembled WGS sequence"/>
</dbReference>
<dbReference type="RefSeq" id="WP_135026010.1">
    <property type="nucleotide sequence ID" value="NZ_JBFUWK010000004.1"/>
</dbReference>
<evidence type="ECO:0000256" key="3">
    <source>
        <dbReference type="ARBA" id="ARBA00023125"/>
    </source>
</evidence>
<name>A0A7Z8D087_CARDV</name>
<evidence type="ECO:0000313" key="7">
    <source>
        <dbReference type="Proteomes" id="UP000297938"/>
    </source>
</evidence>
<dbReference type="Pfam" id="PF14659">
    <property type="entry name" value="Phage_int_SAM_3"/>
    <property type="match status" value="1"/>
</dbReference>
<dbReference type="InterPro" id="IPR004107">
    <property type="entry name" value="Integrase_SAM-like_N"/>
</dbReference>
<protein>
    <submittedName>
        <fullName evidence="6">Site-specific integrase</fullName>
    </submittedName>
</protein>
<feature type="domain" description="Tyr recombinase" evidence="5">
    <location>
        <begin position="166"/>
        <end position="361"/>
    </location>
</feature>
<sequence>MAKIYKDKQSNTYYFSASLGNDSITGKRIRKVKRGFKTEKEARQAYHEYMNDYGKMAFKTNSTMTYREFYQSIFLPWYQTRVKQRTYENRLSAMNSHFQYFFNLKVSEISPLQIQIWQSTLTQKLNSSYVRSIFGLFSMSLERAYLLGMVPNNQAKLVGNVKKIKTTVDFWTKAEFEKVISTFDLKDYYQYFEFINIWLLFMTGLRFGEAQALQWDTDIDFENKTLSIDKTLYYKNKTNYEFVDPKTRASIRVIALDEDTINYLKEWQSLQNKMGGSKFILSYNGLPTNKHTVSHIIKRHAKLVNVHSIRIHALRHSHASLLISMGENHLIIKDRLGHEDIKTTLGTYGHLYPNSNFDVATKLTGTIVRKENKEFQQNKTKFNGNQFIKKEGI</sequence>
<dbReference type="InterPro" id="IPR002104">
    <property type="entry name" value="Integrase_catalytic"/>
</dbReference>
<dbReference type="CDD" id="cd01189">
    <property type="entry name" value="INT_ICEBs1_C_like"/>
    <property type="match status" value="1"/>
</dbReference>
<evidence type="ECO:0000256" key="4">
    <source>
        <dbReference type="ARBA" id="ARBA00023172"/>
    </source>
</evidence>
<dbReference type="AlphaFoldDB" id="A0A7Z8D087"/>
<evidence type="ECO:0000313" key="6">
    <source>
        <dbReference type="EMBL" id="TFJ27510.1"/>
    </source>
</evidence>
<dbReference type="InterPro" id="IPR010998">
    <property type="entry name" value="Integrase_recombinase_N"/>
</dbReference>
<comment type="similarity">
    <text evidence="1">Belongs to the 'phage' integrase family.</text>
</comment>
<reference evidence="6 7" key="1">
    <citation type="journal article" date="2018" name="Int. J. Food Microbiol.">
        <title>Growth of Carnobacterium spp. isolated from chilled vacuum-packaged meat under relevant acidic conditions.</title>
        <authorList>
            <person name="Zhang P."/>
            <person name="Badoni M."/>
            <person name="Ganzle M."/>
            <person name="Yang X."/>
        </authorList>
    </citation>
    <scope>NUCLEOTIDE SEQUENCE [LARGE SCALE GENOMIC DNA]</scope>
    <source>
        <strain evidence="6 7">B2</strain>
    </source>
</reference>
<dbReference type="InterPro" id="IPR050090">
    <property type="entry name" value="Tyrosine_recombinase_XerCD"/>
</dbReference>
<dbReference type="Gene3D" id="1.10.150.130">
    <property type="match status" value="1"/>
</dbReference>
<dbReference type="GO" id="GO:0015074">
    <property type="term" value="P:DNA integration"/>
    <property type="evidence" value="ECO:0007669"/>
    <property type="project" value="UniProtKB-KW"/>
</dbReference>
<dbReference type="InterPro" id="IPR028259">
    <property type="entry name" value="AP2-like_int_N"/>
</dbReference>
<accession>A0A7Z8D087</accession>
<evidence type="ECO:0000256" key="1">
    <source>
        <dbReference type="ARBA" id="ARBA00008857"/>
    </source>
</evidence>
<dbReference type="SUPFAM" id="SSF56349">
    <property type="entry name" value="DNA breaking-rejoining enzymes"/>
    <property type="match status" value="1"/>
</dbReference>
<dbReference type="GO" id="GO:0003677">
    <property type="term" value="F:DNA binding"/>
    <property type="evidence" value="ECO:0007669"/>
    <property type="project" value="UniProtKB-KW"/>
</dbReference>
<keyword evidence="2" id="KW-0229">DNA integration</keyword>
<proteinExistence type="inferred from homology"/>
<organism evidence="6 7">
    <name type="scientific">Carnobacterium divergens</name>
    <name type="common">Lactobacillus divergens</name>
    <dbReference type="NCBI Taxonomy" id="2748"/>
    <lineage>
        <taxon>Bacteria</taxon>
        <taxon>Bacillati</taxon>
        <taxon>Bacillota</taxon>
        <taxon>Bacilli</taxon>
        <taxon>Lactobacillales</taxon>
        <taxon>Carnobacteriaceae</taxon>
        <taxon>Carnobacterium</taxon>
    </lineage>
</organism>
<dbReference type="Pfam" id="PF14657">
    <property type="entry name" value="Arm-DNA-bind_4"/>
    <property type="match status" value="1"/>
</dbReference>
<gene>
    <name evidence="6" type="ORF">CKN69_06595</name>
</gene>
<comment type="caution">
    <text evidence="6">The sequence shown here is derived from an EMBL/GenBank/DDBJ whole genome shotgun (WGS) entry which is preliminary data.</text>
</comment>
<dbReference type="GO" id="GO:0006310">
    <property type="term" value="P:DNA recombination"/>
    <property type="evidence" value="ECO:0007669"/>
    <property type="project" value="UniProtKB-KW"/>
</dbReference>
<dbReference type="InterPro" id="IPR011010">
    <property type="entry name" value="DNA_brk_join_enz"/>
</dbReference>
<dbReference type="InterPro" id="IPR013762">
    <property type="entry name" value="Integrase-like_cat_sf"/>
</dbReference>
<dbReference type="PANTHER" id="PTHR30349:SF64">
    <property type="entry name" value="PROPHAGE INTEGRASE INTD-RELATED"/>
    <property type="match status" value="1"/>
</dbReference>
<evidence type="ECO:0000256" key="2">
    <source>
        <dbReference type="ARBA" id="ARBA00022908"/>
    </source>
</evidence>